<protein>
    <submittedName>
        <fullName evidence="7">NTE family protein</fullName>
    </submittedName>
</protein>
<dbReference type="InterPro" id="IPR016035">
    <property type="entry name" value="Acyl_Trfase/lysoPLipase"/>
</dbReference>
<evidence type="ECO:0000256" key="4">
    <source>
        <dbReference type="PROSITE-ProRule" id="PRU01161"/>
    </source>
</evidence>
<proteinExistence type="predicted"/>
<evidence type="ECO:0000259" key="6">
    <source>
        <dbReference type="PROSITE" id="PS51635"/>
    </source>
</evidence>
<dbReference type="Gene3D" id="2.40.160.50">
    <property type="entry name" value="membrane protein fhac: a member of the omp85/tpsb transporter family"/>
    <property type="match status" value="1"/>
</dbReference>
<keyword evidence="2 4" id="KW-0442">Lipid degradation</keyword>
<dbReference type="PANTHER" id="PTHR14226:SF29">
    <property type="entry name" value="NEUROPATHY TARGET ESTERASE SWS"/>
    <property type="match status" value="1"/>
</dbReference>
<sequence length="729" mass="79284">MPLRFRPFLLAACLLPSLSLAAEMPRVALVLGGGGARGLAHVGVLKVLEEARIPVDCVVGTSMGALVGGLYASGKSAAEVDKAVAAINWDDVLNDRPQRQQRSFHDKQDDWLNMMDLGLGLSDSGQMLFPKGALGTQKVDLLIRRLVNGATLNRFDELPLPYRAVAADLENGDMVVLSRGDLAAAMRASMAVPGVFPPVERDTRVLVDGGIARNLPVDVARGVCGEVVIAVDVGSPLLTRKQASDVLSISDQTVRVLTQRNVDEQIRQLAARDILIRPDLGSMSSSSFNEGPMAQAAGEKAARELLPMLQSLSVSEADYAAWRAKLAARRFDPGPVLAVEVEPTRFVNPSILRDLLDVKLGKPLDLDALEHKLGNVYARDDFEQIDYRLLPGVGGHAISLSAREKSWGPGYLDLGLGMRTDFEDDSAFQLSAQYRRSWLNRLGGEWKSRLLIGEARGLYTSLYQPLSLDGELYLRLGANVNSRGVPIYLFGERVAEYRQTRRALRFDIGSTWGRWGQISVGAERAVSRFARSTGATELPDERLNEGGLYLNLAYDQLDSARYPRQGSYAALELYRSLPGLGGLVDYRTATLDLKQAASFGRWSGLLGLKYVHTSNEAPFEFTPTAGGLFNLSGYHQGEVRAERIASAQLRISQDVAKLTPLLGNAGFWGVSLEAARIWSPVLQGLDEGPLLYSGALFLGSDTRLGPAYLGLGYGDTRHLRVYLSINGGF</sequence>
<feature type="signal peptide" evidence="5">
    <location>
        <begin position="1"/>
        <end position="21"/>
    </location>
</feature>
<dbReference type="GO" id="GO:0016042">
    <property type="term" value="P:lipid catabolic process"/>
    <property type="evidence" value="ECO:0007669"/>
    <property type="project" value="UniProtKB-UniRule"/>
</dbReference>
<evidence type="ECO:0000256" key="2">
    <source>
        <dbReference type="ARBA" id="ARBA00022963"/>
    </source>
</evidence>
<dbReference type="AlphaFoldDB" id="A0A1K2HC93"/>
<keyword evidence="1 4" id="KW-0378">Hydrolase</keyword>
<feature type="active site" description="Nucleophile" evidence="4">
    <location>
        <position position="62"/>
    </location>
</feature>
<feature type="active site" description="Proton acceptor" evidence="4">
    <location>
        <position position="208"/>
    </location>
</feature>
<evidence type="ECO:0000313" key="8">
    <source>
        <dbReference type="Proteomes" id="UP000186513"/>
    </source>
</evidence>
<dbReference type="InterPro" id="IPR050301">
    <property type="entry name" value="NTE"/>
</dbReference>
<dbReference type="SUPFAM" id="SSF52151">
    <property type="entry name" value="FabD/lysophospholipase-like"/>
    <property type="match status" value="1"/>
</dbReference>
<dbReference type="GO" id="GO:0016787">
    <property type="term" value="F:hydrolase activity"/>
    <property type="evidence" value="ECO:0007669"/>
    <property type="project" value="UniProtKB-UniRule"/>
</dbReference>
<dbReference type="PANTHER" id="PTHR14226">
    <property type="entry name" value="NEUROPATHY TARGET ESTERASE/SWISS CHEESE D.MELANOGASTER"/>
    <property type="match status" value="1"/>
</dbReference>
<reference evidence="7 8" key="1">
    <citation type="submission" date="2016-11" db="EMBL/GenBank/DDBJ databases">
        <authorList>
            <person name="Jaros S."/>
            <person name="Januszkiewicz K."/>
            <person name="Wedrychowicz H."/>
        </authorList>
    </citation>
    <scope>NUCLEOTIDE SEQUENCE [LARGE SCALE GENOMIC DNA]</scope>
    <source>
        <strain evidence="7 8">DSM 18899</strain>
    </source>
</reference>
<dbReference type="InterPro" id="IPR002641">
    <property type="entry name" value="PNPLA_dom"/>
</dbReference>
<accession>A0A1K2HC93</accession>
<keyword evidence="8" id="KW-1185">Reference proteome</keyword>
<dbReference type="Gene3D" id="3.40.1090.10">
    <property type="entry name" value="Cytosolic phospholipase A2 catalytic domain"/>
    <property type="match status" value="2"/>
</dbReference>
<organism evidence="7 8">
    <name type="scientific">Chitinimonas taiwanensis DSM 18899</name>
    <dbReference type="NCBI Taxonomy" id="1121279"/>
    <lineage>
        <taxon>Bacteria</taxon>
        <taxon>Pseudomonadati</taxon>
        <taxon>Pseudomonadota</taxon>
        <taxon>Betaproteobacteria</taxon>
        <taxon>Neisseriales</taxon>
        <taxon>Chitinibacteraceae</taxon>
        <taxon>Chitinimonas</taxon>
    </lineage>
</organism>
<feature type="short sequence motif" description="GXSXG" evidence="4">
    <location>
        <begin position="60"/>
        <end position="64"/>
    </location>
</feature>
<keyword evidence="3 4" id="KW-0443">Lipid metabolism</keyword>
<dbReference type="STRING" id="1121279.SAMN02745887_01036"/>
<gene>
    <name evidence="7" type="ORF">SAMN02745887_01036</name>
</gene>
<evidence type="ECO:0000256" key="3">
    <source>
        <dbReference type="ARBA" id="ARBA00023098"/>
    </source>
</evidence>
<dbReference type="Pfam" id="PF01734">
    <property type="entry name" value="Patatin"/>
    <property type="match status" value="1"/>
</dbReference>
<evidence type="ECO:0000313" key="7">
    <source>
        <dbReference type="EMBL" id="SFZ73922.1"/>
    </source>
</evidence>
<evidence type="ECO:0000256" key="1">
    <source>
        <dbReference type="ARBA" id="ARBA00022801"/>
    </source>
</evidence>
<dbReference type="PROSITE" id="PS51635">
    <property type="entry name" value="PNPLA"/>
    <property type="match status" value="1"/>
</dbReference>
<evidence type="ECO:0000256" key="5">
    <source>
        <dbReference type="SAM" id="SignalP"/>
    </source>
</evidence>
<feature type="chain" id="PRO_5012814780" evidence="5">
    <location>
        <begin position="22"/>
        <end position="729"/>
    </location>
</feature>
<dbReference type="OrthoDB" id="5290098at2"/>
<name>A0A1K2HC93_9NEIS</name>
<dbReference type="Proteomes" id="UP000186513">
    <property type="component" value="Unassembled WGS sequence"/>
</dbReference>
<dbReference type="RefSeq" id="WP_072427559.1">
    <property type="nucleotide sequence ID" value="NZ_FPKR01000003.1"/>
</dbReference>
<dbReference type="CDD" id="cd07205">
    <property type="entry name" value="Pat_PNPLA6_PNPLA7_NTE1_like"/>
    <property type="match status" value="1"/>
</dbReference>
<keyword evidence="5" id="KW-0732">Signal</keyword>
<dbReference type="EMBL" id="FPKR01000003">
    <property type="protein sequence ID" value="SFZ73922.1"/>
    <property type="molecule type" value="Genomic_DNA"/>
</dbReference>
<feature type="short sequence motif" description="GXGXXG" evidence="4">
    <location>
        <begin position="33"/>
        <end position="38"/>
    </location>
</feature>
<feature type="short sequence motif" description="DGA/G" evidence="4">
    <location>
        <begin position="208"/>
        <end position="210"/>
    </location>
</feature>
<feature type="domain" description="PNPLA" evidence="6">
    <location>
        <begin position="29"/>
        <end position="221"/>
    </location>
</feature>